<evidence type="ECO:0000256" key="1">
    <source>
        <dbReference type="ARBA" id="ARBA00006479"/>
    </source>
</evidence>
<keyword evidence="4" id="KW-1185">Reference proteome</keyword>
<dbReference type="InterPro" id="IPR036388">
    <property type="entry name" value="WH-like_DNA-bd_sf"/>
</dbReference>
<dbReference type="InterPro" id="IPR043129">
    <property type="entry name" value="ATPase_NBD"/>
</dbReference>
<dbReference type="AlphaFoldDB" id="A0A2M9D7M2"/>
<dbReference type="GO" id="GO:0003700">
    <property type="term" value="F:DNA-binding transcription factor activity"/>
    <property type="evidence" value="ECO:0007669"/>
    <property type="project" value="InterPro"/>
</dbReference>
<accession>A0A2M9D7M2</accession>
<dbReference type="Gene3D" id="1.10.10.10">
    <property type="entry name" value="Winged helix-like DNA-binding domain superfamily/Winged helix DNA-binding domain"/>
    <property type="match status" value="1"/>
</dbReference>
<dbReference type="PANTHER" id="PTHR18964">
    <property type="entry name" value="ROK (REPRESSOR, ORF, KINASE) FAMILY"/>
    <property type="match status" value="1"/>
</dbReference>
<keyword evidence="3" id="KW-0418">Kinase</keyword>
<dbReference type="InterPro" id="IPR000835">
    <property type="entry name" value="HTH_MarR-typ"/>
</dbReference>
<evidence type="ECO:0000259" key="2">
    <source>
        <dbReference type="Pfam" id="PF01047"/>
    </source>
</evidence>
<dbReference type="InterPro" id="IPR011991">
    <property type="entry name" value="ArsR-like_HTH"/>
</dbReference>
<dbReference type="Pfam" id="PF00480">
    <property type="entry name" value="ROK"/>
    <property type="match status" value="1"/>
</dbReference>
<keyword evidence="3" id="KW-0808">Transferase</keyword>
<sequence length="389" mass="40351">MSNEALSRFDEATSVRAQVLTMLRDHGPLPRIELARRAHLSPTTITRAVAQLADEGVIVEGNSISPTKLGRPATEISIVRDAFVVVGVQVGVGFVQLGLIDLLGGTVASSSLSYDIATPAADVMVDAAAAINELIAASEYDQSMVIGVGVAVPGPVDVAGRSILLPINLDWRDVPVADILEPLTGLPVTVEHNVRSMALAESRFGAAKDLGSVAFIYLRTGLGAGLVVEGQPFAGGVRGAIELGHLHVIDNGIACVCGGNGCLETLVSEGALQRQLAEAGLSSNGGGALTALYAAADTNDVARASIDAIITQLATAMSAIVNLLNPDVILLGGALAEVPEAFFERLTEQTRQQVFPLIRPLVRIEPSSLGMYAGVLGGGTAALERYFYI</sequence>
<comment type="caution">
    <text evidence="3">The sequence shown here is derived from an EMBL/GenBank/DDBJ whole genome shotgun (WGS) entry which is preliminary data.</text>
</comment>
<dbReference type="PANTHER" id="PTHR18964:SF149">
    <property type="entry name" value="BIFUNCTIONAL UDP-N-ACETYLGLUCOSAMINE 2-EPIMERASE_N-ACETYLMANNOSAMINE KINASE"/>
    <property type="match status" value="1"/>
</dbReference>
<evidence type="ECO:0000313" key="3">
    <source>
        <dbReference type="EMBL" id="PJJ81704.1"/>
    </source>
</evidence>
<dbReference type="SUPFAM" id="SSF46785">
    <property type="entry name" value="Winged helix' DNA-binding domain"/>
    <property type="match status" value="1"/>
</dbReference>
<dbReference type="InterPro" id="IPR000600">
    <property type="entry name" value="ROK"/>
</dbReference>
<protein>
    <submittedName>
        <fullName evidence="3">Putative NBD/HSP70 family sugar kinase</fullName>
    </submittedName>
</protein>
<reference evidence="3 4" key="1">
    <citation type="submission" date="2017-11" db="EMBL/GenBank/DDBJ databases">
        <title>Genomic Encyclopedia of Archaeal and Bacterial Type Strains, Phase II (KMG-II): From Individual Species to Whole Genera.</title>
        <authorList>
            <person name="Goeker M."/>
        </authorList>
    </citation>
    <scope>NUCLEOTIDE SEQUENCE [LARGE SCALE GENOMIC DNA]</scope>
    <source>
        <strain evidence="3 4">DSM 16400</strain>
    </source>
</reference>
<gene>
    <name evidence="3" type="ORF">CLV85_0883</name>
</gene>
<dbReference type="GO" id="GO:0016301">
    <property type="term" value="F:kinase activity"/>
    <property type="evidence" value="ECO:0007669"/>
    <property type="project" value="UniProtKB-KW"/>
</dbReference>
<comment type="similarity">
    <text evidence="1">Belongs to the ROK (NagC/XylR) family.</text>
</comment>
<dbReference type="Proteomes" id="UP000231742">
    <property type="component" value="Unassembled WGS sequence"/>
</dbReference>
<dbReference type="InterPro" id="IPR036390">
    <property type="entry name" value="WH_DNA-bd_sf"/>
</dbReference>
<dbReference type="Gene3D" id="3.30.420.40">
    <property type="match status" value="2"/>
</dbReference>
<dbReference type="EMBL" id="PGFH01000001">
    <property type="protein sequence ID" value="PJJ81704.1"/>
    <property type="molecule type" value="Genomic_DNA"/>
</dbReference>
<dbReference type="CDD" id="cd00090">
    <property type="entry name" value="HTH_ARSR"/>
    <property type="match status" value="1"/>
</dbReference>
<evidence type="ECO:0000313" key="4">
    <source>
        <dbReference type="Proteomes" id="UP000231742"/>
    </source>
</evidence>
<dbReference type="Pfam" id="PF01047">
    <property type="entry name" value="MarR"/>
    <property type="match status" value="1"/>
</dbReference>
<organism evidence="3 4">
    <name type="scientific">Salinibacterium amurskyense</name>
    <dbReference type="NCBI Taxonomy" id="205941"/>
    <lineage>
        <taxon>Bacteria</taxon>
        <taxon>Bacillati</taxon>
        <taxon>Actinomycetota</taxon>
        <taxon>Actinomycetes</taxon>
        <taxon>Micrococcales</taxon>
        <taxon>Microbacteriaceae</taxon>
        <taxon>Salinibacterium</taxon>
    </lineage>
</organism>
<dbReference type="SUPFAM" id="SSF53067">
    <property type="entry name" value="Actin-like ATPase domain"/>
    <property type="match status" value="1"/>
</dbReference>
<dbReference type="RefSeq" id="WP_100388364.1">
    <property type="nucleotide sequence ID" value="NZ_BMZU01000001.1"/>
</dbReference>
<dbReference type="OrthoDB" id="9815677at2"/>
<feature type="domain" description="HTH marR-type" evidence="2">
    <location>
        <begin position="15"/>
        <end position="58"/>
    </location>
</feature>
<name>A0A2M9D7M2_9MICO</name>
<proteinExistence type="inferred from homology"/>